<evidence type="ECO:0000256" key="5">
    <source>
        <dbReference type="RuleBase" id="RU363032"/>
    </source>
</evidence>
<dbReference type="InterPro" id="IPR015943">
    <property type="entry name" value="WD40/YVTN_repeat-like_dom_sf"/>
</dbReference>
<keyword evidence="2 5" id="KW-0812">Transmembrane</keyword>
<comment type="caution">
    <text evidence="7">The sequence shown here is derived from an EMBL/GenBank/DDBJ whole genome shotgun (WGS) entry which is preliminary data.</text>
</comment>
<dbReference type="Proteomes" id="UP000177583">
    <property type="component" value="Unassembled WGS sequence"/>
</dbReference>
<comment type="subcellular location">
    <subcellularLocation>
        <location evidence="1 5">Cell membrane</location>
        <topology evidence="1 5">Multi-pass membrane protein</topology>
    </subcellularLocation>
</comment>
<evidence type="ECO:0000256" key="3">
    <source>
        <dbReference type="ARBA" id="ARBA00022989"/>
    </source>
</evidence>
<dbReference type="InterPro" id="IPR035906">
    <property type="entry name" value="MetI-like_sf"/>
</dbReference>
<feature type="transmembrane region" description="Helical" evidence="5">
    <location>
        <begin position="591"/>
        <end position="609"/>
    </location>
</feature>
<accession>A0A1F6GMY3</accession>
<keyword evidence="3 5" id="KW-1133">Transmembrane helix</keyword>
<evidence type="ECO:0000256" key="1">
    <source>
        <dbReference type="ARBA" id="ARBA00004651"/>
    </source>
</evidence>
<evidence type="ECO:0000313" key="8">
    <source>
        <dbReference type="Proteomes" id="UP000177583"/>
    </source>
</evidence>
<feature type="transmembrane region" description="Helical" evidence="5">
    <location>
        <begin position="703"/>
        <end position="725"/>
    </location>
</feature>
<dbReference type="GO" id="GO:0055085">
    <property type="term" value="P:transmembrane transport"/>
    <property type="evidence" value="ECO:0007669"/>
    <property type="project" value="InterPro"/>
</dbReference>
<evidence type="ECO:0000256" key="2">
    <source>
        <dbReference type="ARBA" id="ARBA00022692"/>
    </source>
</evidence>
<keyword evidence="4 5" id="KW-0472">Membrane</keyword>
<keyword evidence="5" id="KW-0813">Transport</keyword>
<dbReference type="CDD" id="cd06261">
    <property type="entry name" value="TM_PBP2"/>
    <property type="match status" value="1"/>
</dbReference>
<dbReference type="InterPro" id="IPR036322">
    <property type="entry name" value="WD40_repeat_dom_sf"/>
</dbReference>
<feature type="transmembrane region" description="Helical" evidence="5">
    <location>
        <begin position="503"/>
        <end position="523"/>
    </location>
</feature>
<evidence type="ECO:0000256" key="4">
    <source>
        <dbReference type="ARBA" id="ARBA00023136"/>
    </source>
</evidence>
<dbReference type="EMBL" id="MFNF01000057">
    <property type="protein sequence ID" value="OGG99437.1"/>
    <property type="molecule type" value="Genomic_DNA"/>
</dbReference>
<dbReference type="GO" id="GO:0005886">
    <property type="term" value="C:plasma membrane"/>
    <property type="evidence" value="ECO:0007669"/>
    <property type="project" value="UniProtKB-SubCell"/>
</dbReference>
<feature type="transmembrane region" description="Helical" evidence="5">
    <location>
        <begin position="444"/>
        <end position="465"/>
    </location>
</feature>
<dbReference type="PANTHER" id="PTHR42727:SF1">
    <property type="entry name" value="PHOSPHATE TRANSPORT SYSTEM PERMEASE"/>
    <property type="match status" value="1"/>
</dbReference>
<evidence type="ECO:0000259" key="6">
    <source>
        <dbReference type="PROSITE" id="PS50928"/>
    </source>
</evidence>
<gene>
    <name evidence="7" type="ORF">A2557_12640</name>
</gene>
<name>A0A1F6GMY3_9PROT</name>
<dbReference type="SUPFAM" id="SSF161098">
    <property type="entry name" value="MetI-like"/>
    <property type="match status" value="2"/>
</dbReference>
<organism evidence="7 8">
    <name type="scientific">Candidatus Lambdaproteobacteria bacterium RIFOXYD2_FULL_56_26</name>
    <dbReference type="NCBI Taxonomy" id="1817773"/>
    <lineage>
        <taxon>Bacteria</taxon>
        <taxon>Pseudomonadati</taxon>
        <taxon>Pseudomonadota</taxon>
        <taxon>Candidatus Lambdaproteobacteria</taxon>
    </lineage>
</organism>
<dbReference type="SUPFAM" id="SSF50978">
    <property type="entry name" value="WD40 repeat-like"/>
    <property type="match status" value="1"/>
</dbReference>
<dbReference type="AlphaFoldDB" id="A0A1F6GMY3"/>
<dbReference type="PROSITE" id="PS50928">
    <property type="entry name" value="ABC_TM1"/>
    <property type="match status" value="1"/>
</dbReference>
<proteinExistence type="inferred from homology"/>
<feature type="domain" description="ABC transmembrane type-1" evidence="6">
    <location>
        <begin position="436"/>
        <end position="725"/>
    </location>
</feature>
<feature type="transmembrane region" description="Helical" evidence="5">
    <location>
        <begin position="477"/>
        <end position="497"/>
    </location>
</feature>
<dbReference type="Gene3D" id="1.10.3720.10">
    <property type="entry name" value="MetI-like"/>
    <property type="match status" value="1"/>
</dbReference>
<sequence length="739" mass="81855">MDQAVLKRNRKVDYWAKKVISLGGVAILVCVIGMLVMLVMQTAPLFLSPHKKELTAFALPNGNNTPEAVALGVDEYLETGYWIDSVGTIRFLDLQRAVETDHQKLFSGLGITKMRTYGPNSFSLTFADGSAGLVEVTFAAHFDENSQRTIEHQTKVIRQVPAGSFSQFPLEVLIRPLENNGMAAVALLPGNRVEVWTEVVEENFLGTSETHSFKTQIQTDPKDLVTALALNKKGDRLYLATQNGKLVLWNLNNPEEPALIDMRTAFADGRALTSLALVYGDESLAVGDEKGQVTTWFMAPEASGSPQKRLTLIHRLSSHKTEIQSLVPSLRNKAVLSLAAGTVTLDHMTSERELIRFSAPSPIKQFAFSTRGNGLLGLDQANRLTLWAFDAPHPEGSWMVYFGKVHYESYSAPDYVWQSSAGTDDFEPKFSLVPLIFGSLKGTLYAMLFAVPMGIFGAIYTNQFASRRFQTWAKPAVEITAAVPSVIIGFLAALWLAPILDRWLLGFFLFLVILPSLTLLFLVYWAQARTNKKLRLIEQSKELYLALPLLLSAVLLSAWLQPQVELWFFGGDFKQWLYAYVTKDYDQRNSIVISFALGFMVIPFIFTMTDDALSSVPDSLRAASVALGASRWQTTWKVLLPSASPGLFAGVILGMGRAIGETMVVLMATGNTPIIDISLFNGMRTLSANIAVEIPEAPVDGSLYRVLFLSALILFGFTFLINSIAELFRYSLRKKYAEF</sequence>
<feature type="transmembrane region" description="Helical" evidence="5">
    <location>
        <begin position="20"/>
        <end position="40"/>
    </location>
</feature>
<dbReference type="Pfam" id="PF00528">
    <property type="entry name" value="BPD_transp_1"/>
    <property type="match status" value="1"/>
</dbReference>
<evidence type="ECO:0000313" key="7">
    <source>
        <dbReference type="EMBL" id="OGG99437.1"/>
    </source>
</evidence>
<protein>
    <recommendedName>
        <fullName evidence="6">ABC transmembrane type-1 domain-containing protein</fullName>
    </recommendedName>
</protein>
<reference evidence="7 8" key="1">
    <citation type="journal article" date="2016" name="Nat. Commun.">
        <title>Thousands of microbial genomes shed light on interconnected biogeochemical processes in an aquifer system.</title>
        <authorList>
            <person name="Anantharaman K."/>
            <person name="Brown C.T."/>
            <person name="Hug L.A."/>
            <person name="Sharon I."/>
            <person name="Castelle C.J."/>
            <person name="Probst A.J."/>
            <person name="Thomas B.C."/>
            <person name="Singh A."/>
            <person name="Wilkins M.J."/>
            <person name="Karaoz U."/>
            <person name="Brodie E.L."/>
            <person name="Williams K.H."/>
            <person name="Hubbard S.S."/>
            <person name="Banfield J.F."/>
        </authorList>
    </citation>
    <scope>NUCLEOTIDE SEQUENCE [LARGE SCALE GENOMIC DNA]</scope>
</reference>
<dbReference type="PANTHER" id="PTHR42727">
    <property type="entry name" value="PHOSPHATE TRANSPORT SYSTEM PERMEASE PROTEIN"/>
    <property type="match status" value="1"/>
</dbReference>
<dbReference type="Gene3D" id="2.130.10.10">
    <property type="entry name" value="YVTN repeat-like/Quinoprotein amine dehydrogenase"/>
    <property type="match status" value="1"/>
</dbReference>
<comment type="similarity">
    <text evidence="5">Belongs to the binding-protein-dependent transport system permease family.</text>
</comment>
<dbReference type="InterPro" id="IPR000515">
    <property type="entry name" value="MetI-like"/>
</dbReference>